<comment type="caution">
    <text evidence="1">The sequence shown here is derived from an EMBL/GenBank/DDBJ whole genome shotgun (WGS) entry which is preliminary data.</text>
</comment>
<dbReference type="AlphaFoldDB" id="A0AA41R1W1"/>
<sequence>MLKKALEWVVPLTLAGMVAGCATYRPPEQIQSATSTLNRYTPEYVREANKALVESNHPDAERLVGIGLRLQTAIDSLDSWANTNPEDSEQ</sequence>
<keyword evidence="2" id="KW-1185">Reference proteome</keyword>
<accession>A0AA41R1W1</accession>
<proteinExistence type="predicted"/>
<dbReference type="PROSITE" id="PS51257">
    <property type="entry name" value="PROKAR_LIPOPROTEIN"/>
    <property type="match status" value="1"/>
</dbReference>
<reference evidence="1" key="1">
    <citation type="submission" date="2022-04" db="EMBL/GenBank/DDBJ databases">
        <title>Desulfatitalea alkaliphila sp. nov., a novel anaerobic sulfate-reducing bacterium isolated from terrestrial mud volcano, Taman Peninsula, Russia.</title>
        <authorList>
            <person name="Khomyakova M.A."/>
            <person name="Merkel A.Y."/>
            <person name="Slobodkin A.I."/>
        </authorList>
    </citation>
    <scope>NUCLEOTIDE SEQUENCE</scope>
    <source>
        <strain evidence="1">M08but</strain>
    </source>
</reference>
<dbReference type="RefSeq" id="WP_246908980.1">
    <property type="nucleotide sequence ID" value="NZ_JALJRB010000013.1"/>
</dbReference>
<evidence type="ECO:0000313" key="1">
    <source>
        <dbReference type="EMBL" id="MCJ8501407.1"/>
    </source>
</evidence>
<dbReference type="EMBL" id="JALJRB010000013">
    <property type="protein sequence ID" value="MCJ8501407.1"/>
    <property type="molecule type" value="Genomic_DNA"/>
</dbReference>
<evidence type="ECO:0000313" key="2">
    <source>
        <dbReference type="Proteomes" id="UP001165427"/>
    </source>
</evidence>
<dbReference type="Proteomes" id="UP001165427">
    <property type="component" value="Unassembled WGS sequence"/>
</dbReference>
<gene>
    <name evidence="1" type="ORF">MRX98_12550</name>
</gene>
<name>A0AA41R1W1_9BACT</name>
<organism evidence="1 2">
    <name type="scientific">Desulfatitalea alkaliphila</name>
    <dbReference type="NCBI Taxonomy" id="2929485"/>
    <lineage>
        <taxon>Bacteria</taxon>
        <taxon>Pseudomonadati</taxon>
        <taxon>Thermodesulfobacteriota</taxon>
        <taxon>Desulfobacteria</taxon>
        <taxon>Desulfobacterales</taxon>
        <taxon>Desulfosarcinaceae</taxon>
        <taxon>Desulfatitalea</taxon>
    </lineage>
</organism>
<protein>
    <submittedName>
        <fullName evidence="1">Uncharacterized protein</fullName>
    </submittedName>
</protein>